<gene>
    <name evidence="1" type="ORF">PSTT_06031</name>
</gene>
<evidence type="ECO:0000313" key="1">
    <source>
        <dbReference type="EMBL" id="POW10434.1"/>
    </source>
</evidence>
<dbReference type="VEuPathDB" id="FungiDB:PSHT_03072"/>
<reference evidence="1" key="1">
    <citation type="submission" date="2017-12" db="EMBL/GenBank/DDBJ databases">
        <title>Gene loss provides genomic basis for host adaptation in cereal stripe rust fungi.</title>
        <authorList>
            <person name="Xia C."/>
        </authorList>
    </citation>
    <scope>NUCLEOTIDE SEQUENCE [LARGE SCALE GENOMIC DNA]</scope>
    <source>
        <strain evidence="1">93-210</strain>
    </source>
</reference>
<dbReference type="PANTHER" id="PTHR33069">
    <property type="entry name" value="CHROMOSOME 7, WHOLE GENOME SHOTGUN SEQUENCE-RELATED"/>
    <property type="match status" value="1"/>
</dbReference>
<comment type="caution">
    <text evidence="1">The sequence shown here is derived from an EMBL/GenBank/DDBJ whole genome shotgun (WGS) entry which is preliminary data.</text>
</comment>
<name>A0A2S4VLK0_9BASI</name>
<dbReference type="AlphaFoldDB" id="A0A2S4VLK0"/>
<sequence length="361" mass="41405">MIDQTEEANSKKELQVELRLGLLPSIRDQLINLRQIIDLESDFSQQDPTSRYQLVCGIQSDIVVTYNQIKSALFTICPASAKFTKINRLVTDDQDLEELKFYRLHGIACHVGDDFLATSSPILYFFEKSYQFIHRLKSTGKTPDDELSFSDDHLYFSEDELYFARKKVIRSIYSALAGIESAIEWLRGSELDMIQDEWTLQIDTLDTFGGLVRAILFRIGPPAHYILSKPLQFRPLIKPVAHLARSLITITKTIQTIFNKLSTQGMNRKRFTALHGYCSREIDVEVHKRDLIRAASKTKTLFESNMNLVLVHLVPIIPDTEADDFPVRNYYKTWLEDWKGLLDLAIQHLIDGAESLGNNTT</sequence>
<organism evidence="1 2">
    <name type="scientific">Puccinia striiformis</name>
    <dbReference type="NCBI Taxonomy" id="27350"/>
    <lineage>
        <taxon>Eukaryota</taxon>
        <taxon>Fungi</taxon>
        <taxon>Dikarya</taxon>
        <taxon>Basidiomycota</taxon>
        <taxon>Pucciniomycotina</taxon>
        <taxon>Pucciniomycetes</taxon>
        <taxon>Pucciniales</taxon>
        <taxon>Pucciniaceae</taxon>
        <taxon>Puccinia</taxon>
    </lineage>
</organism>
<evidence type="ECO:0000313" key="2">
    <source>
        <dbReference type="Proteomes" id="UP000239156"/>
    </source>
</evidence>
<dbReference type="VEuPathDB" id="FungiDB:PSHT_03071"/>
<proteinExistence type="predicted"/>
<keyword evidence="2" id="KW-1185">Reference proteome</keyword>
<accession>A0A2S4VLK0</accession>
<dbReference type="Proteomes" id="UP000239156">
    <property type="component" value="Unassembled WGS sequence"/>
</dbReference>
<dbReference type="PANTHER" id="PTHR33069:SF3">
    <property type="entry name" value="DYNEIN HEAVY CHAIN TAIL DOMAIN-CONTAINING PROTEIN"/>
    <property type="match status" value="1"/>
</dbReference>
<dbReference type="VEuPathDB" id="FungiDB:PSTT_06031"/>
<protein>
    <submittedName>
        <fullName evidence="1">Uncharacterized protein</fullName>
    </submittedName>
</protein>
<dbReference type="EMBL" id="PKSL01000046">
    <property type="protein sequence ID" value="POW10434.1"/>
    <property type="molecule type" value="Genomic_DNA"/>
</dbReference>